<gene>
    <name evidence="1" type="ORF">E7746_05015</name>
</gene>
<sequence length="152" mass="16366">MKKLFYLLFALPLLLISCDDDNKLPDIQMNVEISGATKSDGVLYIVQGETLTIDKITVSSTSATKGIALGGATYYWDYYPVATTNTVPYTMSIETGNAPVGNHLLQIECPVFAVDYSAAVAVLTYKVKIVESADEIPSPDAPAPETPEVKAQ</sequence>
<keyword evidence="2" id="KW-1185">Reference proteome</keyword>
<evidence type="ECO:0000313" key="1">
    <source>
        <dbReference type="EMBL" id="QCD35294.1"/>
    </source>
</evidence>
<dbReference type="RefSeq" id="WP_135946188.1">
    <property type="nucleotide sequence ID" value="NZ_CP039393.1"/>
</dbReference>
<dbReference type="OrthoDB" id="1092068at2"/>
<dbReference type="KEGG" id="mgod:E7746_05015"/>
<evidence type="ECO:0008006" key="3">
    <source>
        <dbReference type="Google" id="ProtNLM"/>
    </source>
</evidence>
<name>A0A4P7VIN5_9BACT</name>
<dbReference type="Proteomes" id="UP000297031">
    <property type="component" value="Chromosome"/>
</dbReference>
<proteinExistence type="predicted"/>
<dbReference type="PROSITE" id="PS51257">
    <property type="entry name" value="PROKAR_LIPOPROTEIN"/>
    <property type="match status" value="1"/>
</dbReference>
<accession>A0A4P7VIN5</accession>
<dbReference type="AlphaFoldDB" id="A0A4P7VIN5"/>
<dbReference type="EMBL" id="CP039393">
    <property type="protein sequence ID" value="QCD35294.1"/>
    <property type="molecule type" value="Genomic_DNA"/>
</dbReference>
<protein>
    <recommendedName>
        <fullName evidence="3">DUF4625 domain-containing protein</fullName>
    </recommendedName>
</protein>
<organism evidence="1 2">
    <name type="scientific">Muribaculum gordoncarteri</name>
    <dbReference type="NCBI Taxonomy" id="2530390"/>
    <lineage>
        <taxon>Bacteria</taxon>
        <taxon>Pseudomonadati</taxon>
        <taxon>Bacteroidota</taxon>
        <taxon>Bacteroidia</taxon>
        <taxon>Bacteroidales</taxon>
        <taxon>Muribaculaceae</taxon>
        <taxon>Muribaculum</taxon>
    </lineage>
</organism>
<evidence type="ECO:0000313" key="2">
    <source>
        <dbReference type="Proteomes" id="UP000297031"/>
    </source>
</evidence>
<reference evidence="1 2" key="1">
    <citation type="submission" date="2019-02" db="EMBL/GenBank/DDBJ databases">
        <title>Isolation and identification of novel species under the genus Muribaculum.</title>
        <authorList>
            <person name="Miyake S."/>
            <person name="Ding Y."/>
            <person name="Low A."/>
            <person name="Soh M."/>
            <person name="Seedorf H."/>
        </authorList>
    </citation>
    <scope>NUCLEOTIDE SEQUENCE [LARGE SCALE GENOMIC DNA]</scope>
    <source>
        <strain evidence="1 2">TLL-A4</strain>
    </source>
</reference>